<proteinExistence type="predicted"/>
<dbReference type="EMBL" id="BLLF01000662">
    <property type="protein sequence ID" value="GFH13875.1"/>
    <property type="molecule type" value="Genomic_DNA"/>
</dbReference>
<sequence>MFEPPAQPHQPASSNREYSCTCKTFNYMILDSHRNYWPHADHISTAMATVCPTIDLRCPCCLPIGGRDQTQHVEQGNVAMAYTPCVASQRGQVVGTTHEAVKQCSSLVCFRAWVEGRRYIGLACHRLLGHVGRGGRSRRGPHEQNWHELECQDLSRHSTQHSAQYLMLQAAPHS</sequence>
<comment type="caution">
    <text evidence="1">The sequence shown here is derived from an EMBL/GenBank/DDBJ whole genome shotgun (WGS) entry which is preliminary data.</text>
</comment>
<evidence type="ECO:0000313" key="1">
    <source>
        <dbReference type="EMBL" id="GFH13875.1"/>
    </source>
</evidence>
<dbReference type="AlphaFoldDB" id="A0A699YXB1"/>
<name>A0A699YXB1_HAELA</name>
<evidence type="ECO:0000313" key="2">
    <source>
        <dbReference type="Proteomes" id="UP000485058"/>
    </source>
</evidence>
<protein>
    <submittedName>
        <fullName evidence="1">Uncharacterized protein</fullName>
    </submittedName>
</protein>
<accession>A0A699YXB1</accession>
<gene>
    <name evidence="1" type="ORF">HaLaN_09837</name>
</gene>
<reference evidence="1 2" key="1">
    <citation type="submission" date="2020-02" db="EMBL/GenBank/DDBJ databases">
        <title>Draft genome sequence of Haematococcus lacustris strain NIES-144.</title>
        <authorList>
            <person name="Morimoto D."/>
            <person name="Nakagawa S."/>
            <person name="Yoshida T."/>
            <person name="Sawayama S."/>
        </authorList>
    </citation>
    <scope>NUCLEOTIDE SEQUENCE [LARGE SCALE GENOMIC DNA]</scope>
    <source>
        <strain evidence="1 2">NIES-144</strain>
    </source>
</reference>
<organism evidence="1 2">
    <name type="scientific">Haematococcus lacustris</name>
    <name type="common">Green alga</name>
    <name type="synonym">Haematococcus pluvialis</name>
    <dbReference type="NCBI Taxonomy" id="44745"/>
    <lineage>
        <taxon>Eukaryota</taxon>
        <taxon>Viridiplantae</taxon>
        <taxon>Chlorophyta</taxon>
        <taxon>core chlorophytes</taxon>
        <taxon>Chlorophyceae</taxon>
        <taxon>CS clade</taxon>
        <taxon>Chlamydomonadales</taxon>
        <taxon>Haematococcaceae</taxon>
        <taxon>Haematococcus</taxon>
    </lineage>
</organism>
<keyword evidence="2" id="KW-1185">Reference proteome</keyword>
<dbReference type="Proteomes" id="UP000485058">
    <property type="component" value="Unassembled WGS sequence"/>
</dbReference>